<name>A0A644ZAZ2_9ZZZZ</name>
<comment type="caution">
    <text evidence="1">The sequence shown here is derived from an EMBL/GenBank/DDBJ whole genome shotgun (WGS) entry which is preliminary data.</text>
</comment>
<dbReference type="InterPro" id="IPR027417">
    <property type="entry name" value="P-loop_NTPase"/>
</dbReference>
<protein>
    <submittedName>
        <fullName evidence="1">Uncharacterized protein</fullName>
    </submittedName>
</protein>
<evidence type="ECO:0000313" key="1">
    <source>
        <dbReference type="EMBL" id="MPM35883.1"/>
    </source>
</evidence>
<reference evidence="1" key="1">
    <citation type="submission" date="2019-08" db="EMBL/GenBank/DDBJ databases">
        <authorList>
            <person name="Kucharzyk K."/>
            <person name="Murdoch R.W."/>
            <person name="Higgins S."/>
            <person name="Loffler F."/>
        </authorList>
    </citation>
    <scope>NUCLEOTIDE SEQUENCE</scope>
</reference>
<dbReference type="Gene3D" id="3.40.50.300">
    <property type="entry name" value="P-loop containing nucleotide triphosphate hydrolases"/>
    <property type="match status" value="1"/>
</dbReference>
<dbReference type="SUPFAM" id="SSF52540">
    <property type="entry name" value="P-loop containing nucleoside triphosphate hydrolases"/>
    <property type="match status" value="1"/>
</dbReference>
<sequence length="58" mass="6378">MKPTVEVKNICFNYHSLYGEIEAIQDLSFTVEKGEFVSIVGPSGCGNAYPPQIQKNEG</sequence>
<dbReference type="AlphaFoldDB" id="A0A644ZAZ2"/>
<gene>
    <name evidence="1" type="ORF">SDC9_82477</name>
</gene>
<organism evidence="1">
    <name type="scientific">bioreactor metagenome</name>
    <dbReference type="NCBI Taxonomy" id="1076179"/>
    <lineage>
        <taxon>unclassified sequences</taxon>
        <taxon>metagenomes</taxon>
        <taxon>ecological metagenomes</taxon>
    </lineage>
</organism>
<dbReference type="EMBL" id="VSSQ01007427">
    <property type="protein sequence ID" value="MPM35883.1"/>
    <property type="molecule type" value="Genomic_DNA"/>
</dbReference>
<accession>A0A644ZAZ2</accession>
<proteinExistence type="predicted"/>